<dbReference type="InterPro" id="IPR013022">
    <property type="entry name" value="Xyl_isomerase-like_TIM-brl"/>
</dbReference>
<dbReference type="Gene3D" id="3.20.20.150">
    <property type="entry name" value="Divalent-metal-dependent TIM barrel enzymes"/>
    <property type="match status" value="1"/>
</dbReference>
<evidence type="ECO:0000313" key="2">
    <source>
        <dbReference type="EMBL" id="SFH48254.1"/>
    </source>
</evidence>
<dbReference type="RefSeq" id="WP_149783969.1">
    <property type="nucleotide sequence ID" value="NZ_BAAADP010000003.1"/>
</dbReference>
<dbReference type="PANTHER" id="PTHR12110:SF41">
    <property type="entry name" value="INOSOSE DEHYDRATASE"/>
    <property type="match status" value="1"/>
</dbReference>
<dbReference type="Pfam" id="PF01261">
    <property type="entry name" value="AP_endonuc_2"/>
    <property type="match status" value="1"/>
</dbReference>
<dbReference type="EMBL" id="FOPZ01000005">
    <property type="protein sequence ID" value="SFH48254.1"/>
    <property type="molecule type" value="Genomic_DNA"/>
</dbReference>
<sequence length="298" mass="32727">MIRSEPAERAAKSRPRSAIQLYTLRNIEESLPETIRRVAKAGFEGVEFAGAFLEADPHAVRRALEETGVEPVAAHVDLRTLESDLESVVDRCRHVGCDHLVIPHLGAGYFRTTTHVDALATRLDGLASRIAGHGLRLSYHTSKDPFLPLLDRFGLGVPANLPSPSIVWEQVAEAIDLTVRGTDRTLEATGFGRLVSRTDDLTFEVDVGWVSAGGYDPVDAFELLGDRLSLIHVADVARTRRFPPAFRSVPPGEGILDLERVLRASHETGVDWLVFEDDHPSDPEAAVYRGLATLDRTD</sequence>
<dbReference type="InterPro" id="IPR036237">
    <property type="entry name" value="Xyl_isomerase-like_sf"/>
</dbReference>
<dbReference type="PANTHER" id="PTHR12110">
    <property type="entry name" value="HYDROXYPYRUVATE ISOMERASE"/>
    <property type="match status" value="1"/>
</dbReference>
<accession>A0A1I3ADU3</accession>
<dbReference type="SUPFAM" id="SSF51658">
    <property type="entry name" value="Xylose isomerase-like"/>
    <property type="match status" value="1"/>
</dbReference>
<dbReference type="OrthoDB" id="165864at2157"/>
<dbReference type="GO" id="GO:0016853">
    <property type="term" value="F:isomerase activity"/>
    <property type="evidence" value="ECO:0007669"/>
    <property type="project" value="UniProtKB-KW"/>
</dbReference>
<reference evidence="2 3" key="1">
    <citation type="submission" date="2016-10" db="EMBL/GenBank/DDBJ databases">
        <authorList>
            <person name="Varghese N."/>
            <person name="Submissions S."/>
        </authorList>
    </citation>
    <scope>NUCLEOTIDE SEQUENCE [LARGE SCALE GENOMIC DNA]</scope>
    <source>
        <strain evidence="2 3">CGMCC 1.6377</strain>
    </source>
</reference>
<dbReference type="Proteomes" id="UP000323537">
    <property type="component" value="Unassembled WGS sequence"/>
</dbReference>
<dbReference type="AlphaFoldDB" id="A0A1I3ADU3"/>
<evidence type="ECO:0000259" key="1">
    <source>
        <dbReference type="Pfam" id="PF01261"/>
    </source>
</evidence>
<keyword evidence="3" id="KW-1185">Reference proteome</keyword>
<dbReference type="InterPro" id="IPR050312">
    <property type="entry name" value="IolE/XylAMocC-like"/>
</dbReference>
<protein>
    <submittedName>
        <fullName evidence="2">Sugar phosphate isomerase/epimerase</fullName>
    </submittedName>
</protein>
<evidence type="ECO:0000313" key="3">
    <source>
        <dbReference type="Proteomes" id="UP000323537"/>
    </source>
</evidence>
<gene>
    <name evidence="2" type="ORF">SAMN04488066_105118</name>
</gene>
<organism evidence="2 3">
    <name type="scientific">Halorubrum aquaticum</name>
    <dbReference type="NCBI Taxonomy" id="387340"/>
    <lineage>
        <taxon>Archaea</taxon>
        <taxon>Methanobacteriati</taxon>
        <taxon>Methanobacteriota</taxon>
        <taxon>Stenosarchaea group</taxon>
        <taxon>Halobacteria</taxon>
        <taxon>Halobacteriales</taxon>
        <taxon>Haloferacaceae</taxon>
        <taxon>Halorubrum</taxon>
    </lineage>
</organism>
<feature type="domain" description="Xylose isomerase-like TIM barrel" evidence="1">
    <location>
        <begin position="195"/>
        <end position="295"/>
    </location>
</feature>
<name>A0A1I3ADU3_9EURY</name>
<proteinExistence type="predicted"/>
<keyword evidence="2" id="KW-0413">Isomerase</keyword>